<sequence>MSRHYRKKDNLVRKLAYRITAISIIGLCTPTLFYYPCIVTLFWYLRN</sequence>
<keyword evidence="1" id="KW-0472">Membrane</keyword>
<dbReference type="AlphaFoldDB" id="A0A9P0LQW6"/>
<reference evidence="2" key="1">
    <citation type="submission" date="2022-03" db="EMBL/GenBank/DDBJ databases">
        <authorList>
            <person name="Sayadi A."/>
        </authorList>
    </citation>
    <scope>NUCLEOTIDE SEQUENCE</scope>
</reference>
<keyword evidence="1" id="KW-1133">Transmembrane helix</keyword>
<gene>
    <name evidence="2" type="ORF">ACAOBT_LOCUS23918</name>
</gene>
<feature type="transmembrane region" description="Helical" evidence="1">
    <location>
        <begin position="21"/>
        <end position="45"/>
    </location>
</feature>
<keyword evidence="3" id="KW-1185">Reference proteome</keyword>
<evidence type="ECO:0000313" key="2">
    <source>
        <dbReference type="EMBL" id="CAH1997721.1"/>
    </source>
</evidence>
<protein>
    <submittedName>
        <fullName evidence="2">Uncharacterized protein</fullName>
    </submittedName>
</protein>
<organism evidence="2 3">
    <name type="scientific">Acanthoscelides obtectus</name>
    <name type="common">Bean weevil</name>
    <name type="synonym">Bruchus obtectus</name>
    <dbReference type="NCBI Taxonomy" id="200917"/>
    <lineage>
        <taxon>Eukaryota</taxon>
        <taxon>Metazoa</taxon>
        <taxon>Ecdysozoa</taxon>
        <taxon>Arthropoda</taxon>
        <taxon>Hexapoda</taxon>
        <taxon>Insecta</taxon>
        <taxon>Pterygota</taxon>
        <taxon>Neoptera</taxon>
        <taxon>Endopterygota</taxon>
        <taxon>Coleoptera</taxon>
        <taxon>Polyphaga</taxon>
        <taxon>Cucujiformia</taxon>
        <taxon>Chrysomeloidea</taxon>
        <taxon>Chrysomelidae</taxon>
        <taxon>Bruchinae</taxon>
        <taxon>Bruchini</taxon>
        <taxon>Acanthoscelides</taxon>
    </lineage>
</organism>
<keyword evidence="1" id="KW-0812">Transmembrane</keyword>
<name>A0A9P0LQW6_ACAOB</name>
<accession>A0A9P0LQW6</accession>
<evidence type="ECO:0000256" key="1">
    <source>
        <dbReference type="SAM" id="Phobius"/>
    </source>
</evidence>
<comment type="caution">
    <text evidence="2">The sequence shown here is derived from an EMBL/GenBank/DDBJ whole genome shotgun (WGS) entry which is preliminary data.</text>
</comment>
<evidence type="ECO:0000313" key="3">
    <source>
        <dbReference type="Proteomes" id="UP001152888"/>
    </source>
</evidence>
<proteinExistence type="predicted"/>
<dbReference type="EMBL" id="CAKOFQ010007301">
    <property type="protein sequence ID" value="CAH1997721.1"/>
    <property type="molecule type" value="Genomic_DNA"/>
</dbReference>
<dbReference type="Proteomes" id="UP001152888">
    <property type="component" value="Unassembled WGS sequence"/>
</dbReference>